<dbReference type="EMBL" id="CM007387">
    <property type="protein sequence ID" value="ONK63965.1"/>
    <property type="molecule type" value="Genomic_DNA"/>
</dbReference>
<accession>A0A5P1EDJ6</accession>
<protein>
    <submittedName>
        <fullName evidence="4">Uncharacterized protein</fullName>
    </submittedName>
</protein>
<keyword evidence="1" id="KW-0649">Protein kinase inhibitor</keyword>
<dbReference type="PANTHER" id="PTHR33142:SF89">
    <property type="entry name" value="CYCLIN-DEPENDENT PROTEIN KINASE INHIBITOR SMR2"/>
    <property type="match status" value="1"/>
</dbReference>
<dbReference type="InterPro" id="IPR040389">
    <property type="entry name" value="SMR"/>
</dbReference>
<keyword evidence="5" id="KW-1185">Reference proteome</keyword>
<sequence>MTSKPMEELTPSSASPSPSPPPLSLEDDRARLQSPSANQDEKAKEEEEAEDTEEACRTPTSNESKLSSVPLTCPPAPKKARSYNSGCRRRLSEFDFLEVSSEELEKLFSRRSGSKKRKWSSF</sequence>
<dbReference type="Gramene" id="ONK63965">
    <property type="protein sequence ID" value="ONK63965"/>
    <property type="gene ID" value="A4U43_C07F20730"/>
</dbReference>
<feature type="compositionally biased region" description="Polar residues" evidence="3">
    <location>
        <begin position="58"/>
        <end position="70"/>
    </location>
</feature>
<gene>
    <name evidence="4" type="ORF">A4U43_C07F20730</name>
</gene>
<reference evidence="5" key="1">
    <citation type="journal article" date="2017" name="Nat. Commun.">
        <title>The asparagus genome sheds light on the origin and evolution of a young Y chromosome.</title>
        <authorList>
            <person name="Harkess A."/>
            <person name="Zhou J."/>
            <person name="Xu C."/>
            <person name="Bowers J.E."/>
            <person name="Van der Hulst R."/>
            <person name="Ayyampalayam S."/>
            <person name="Mercati F."/>
            <person name="Riccardi P."/>
            <person name="McKain M.R."/>
            <person name="Kakrana A."/>
            <person name="Tang H."/>
            <person name="Ray J."/>
            <person name="Groenendijk J."/>
            <person name="Arikit S."/>
            <person name="Mathioni S.M."/>
            <person name="Nakano M."/>
            <person name="Shan H."/>
            <person name="Telgmann-Rauber A."/>
            <person name="Kanno A."/>
            <person name="Yue Z."/>
            <person name="Chen H."/>
            <person name="Li W."/>
            <person name="Chen Y."/>
            <person name="Xu X."/>
            <person name="Zhang Y."/>
            <person name="Luo S."/>
            <person name="Chen H."/>
            <person name="Gao J."/>
            <person name="Mao Z."/>
            <person name="Pires J.C."/>
            <person name="Luo M."/>
            <person name="Kudrna D."/>
            <person name="Wing R.A."/>
            <person name="Meyers B.C."/>
            <person name="Yi K."/>
            <person name="Kong H."/>
            <person name="Lavrijsen P."/>
            <person name="Sunseri F."/>
            <person name="Falavigna A."/>
            <person name="Ye Y."/>
            <person name="Leebens-Mack J.H."/>
            <person name="Chen G."/>
        </authorList>
    </citation>
    <scope>NUCLEOTIDE SEQUENCE [LARGE SCALE GENOMIC DNA]</scope>
    <source>
        <strain evidence="5">cv. DH0086</strain>
    </source>
</reference>
<evidence type="ECO:0000256" key="3">
    <source>
        <dbReference type="SAM" id="MobiDB-lite"/>
    </source>
</evidence>
<name>A0A5P1EDJ6_ASPOF</name>
<evidence type="ECO:0000256" key="2">
    <source>
        <dbReference type="ARBA" id="ARBA00023306"/>
    </source>
</evidence>
<keyword evidence="2" id="KW-0131">Cell cycle</keyword>
<dbReference type="AlphaFoldDB" id="A0A5P1EDJ6"/>
<organism evidence="4 5">
    <name type="scientific">Asparagus officinalis</name>
    <name type="common">Garden asparagus</name>
    <dbReference type="NCBI Taxonomy" id="4686"/>
    <lineage>
        <taxon>Eukaryota</taxon>
        <taxon>Viridiplantae</taxon>
        <taxon>Streptophyta</taxon>
        <taxon>Embryophyta</taxon>
        <taxon>Tracheophyta</taxon>
        <taxon>Spermatophyta</taxon>
        <taxon>Magnoliopsida</taxon>
        <taxon>Liliopsida</taxon>
        <taxon>Asparagales</taxon>
        <taxon>Asparagaceae</taxon>
        <taxon>Asparagoideae</taxon>
        <taxon>Asparagus</taxon>
    </lineage>
</organism>
<evidence type="ECO:0000313" key="5">
    <source>
        <dbReference type="Proteomes" id="UP000243459"/>
    </source>
</evidence>
<dbReference type="Proteomes" id="UP000243459">
    <property type="component" value="Chromosome 7"/>
</dbReference>
<dbReference type="GO" id="GO:0004860">
    <property type="term" value="F:protein kinase inhibitor activity"/>
    <property type="evidence" value="ECO:0007669"/>
    <property type="project" value="UniProtKB-KW"/>
</dbReference>
<proteinExistence type="predicted"/>
<dbReference type="PANTHER" id="PTHR33142">
    <property type="entry name" value="CYCLIN-DEPENDENT PROTEIN KINASE INHIBITOR SMR13"/>
    <property type="match status" value="1"/>
</dbReference>
<evidence type="ECO:0000313" key="4">
    <source>
        <dbReference type="EMBL" id="ONK63965.1"/>
    </source>
</evidence>
<evidence type="ECO:0000256" key="1">
    <source>
        <dbReference type="ARBA" id="ARBA00023013"/>
    </source>
</evidence>
<feature type="region of interest" description="Disordered" evidence="3">
    <location>
        <begin position="1"/>
        <end position="85"/>
    </location>
</feature>
<dbReference type="GO" id="GO:0032875">
    <property type="term" value="P:regulation of DNA endoreduplication"/>
    <property type="evidence" value="ECO:0007669"/>
    <property type="project" value="InterPro"/>
</dbReference>